<sequence length="77" mass="8528">MGRALRGKTRQEQPLCMKQHGRHGNMSSCDTAQPALEAVWAVKFKMHIEDAGALPTGDHIEVLSDTQLQLVARLPHI</sequence>
<reference evidence="1 2" key="1">
    <citation type="submission" date="2019-03" db="EMBL/GenBank/DDBJ databases">
        <title>First draft genome of Liparis tanakae, snailfish: a comprehensive survey of snailfish specific genes.</title>
        <authorList>
            <person name="Kim W."/>
            <person name="Song I."/>
            <person name="Jeong J.-H."/>
            <person name="Kim D."/>
            <person name="Kim S."/>
            <person name="Ryu S."/>
            <person name="Song J.Y."/>
            <person name="Lee S.K."/>
        </authorList>
    </citation>
    <scope>NUCLEOTIDE SEQUENCE [LARGE SCALE GENOMIC DNA]</scope>
    <source>
        <tissue evidence="1">Muscle</tissue>
    </source>
</reference>
<gene>
    <name evidence="1" type="ORF">EYF80_001946</name>
</gene>
<name>A0A4Z2JFE6_9TELE</name>
<dbReference type="EMBL" id="SRLO01000008">
    <property type="protein sequence ID" value="TNN87982.1"/>
    <property type="molecule type" value="Genomic_DNA"/>
</dbReference>
<organism evidence="1 2">
    <name type="scientific">Liparis tanakae</name>
    <name type="common">Tanaka's snailfish</name>
    <dbReference type="NCBI Taxonomy" id="230148"/>
    <lineage>
        <taxon>Eukaryota</taxon>
        <taxon>Metazoa</taxon>
        <taxon>Chordata</taxon>
        <taxon>Craniata</taxon>
        <taxon>Vertebrata</taxon>
        <taxon>Euteleostomi</taxon>
        <taxon>Actinopterygii</taxon>
        <taxon>Neopterygii</taxon>
        <taxon>Teleostei</taxon>
        <taxon>Neoteleostei</taxon>
        <taxon>Acanthomorphata</taxon>
        <taxon>Eupercaria</taxon>
        <taxon>Perciformes</taxon>
        <taxon>Cottioidei</taxon>
        <taxon>Cottales</taxon>
        <taxon>Liparidae</taxon>
        <taxon>Liparis</taxon>
    </lineage>
</organism>
<evidence type="ECO:0000313" key="1">
    <source>
        <dbReference type="EMBL" id="TNN87982.1"/>
    </source>
</evidence>
<dbReference type="AlphaFoldDB" id="A0A4Z2JFE6"/>
<proteinExistence type="predicted"/>
<accession>A0A4Z2JFE6</accession>
<evidence type="ECO:0000313" key="2">
    <source>
        <dbReference type="Proteomes" id="UP000314294"/>
    </source>
</evidence>
<protein>
    <submittedName>
        <fullName evidence="1">Uncharacterized protein</fullName>
    </submittedName>
</protein>
<comment type="caution">
    <text evidence="1">The sequence shown here is derived from an EMBL/GenBank/DDBJ whole genome shotgun (WGS) entry which is preliminary data.</text>
</comment>
<dbReference type="Proteomes" id="UP000314294">
    <property type="component" value="Unassembled WGS sequence"/>
</dbReference>
<keyword evidence="2" id="KW-1185">Reference proteome</keyword>